<keyword evidence="3" id="KW-1185">Reference proteome</keyword>
<sequence>MKPGPLHHLGTPDDAAGSADAGPFPERLGVTATSPHEPLAVIAAGPAGAGRADVLAALLGLDAGMLSAPAGSWLVVRHAAVPARAAFVPGYRQSHSYRPDLPAVGPALARPPRRVELSLPEPLLKRLALVDTPDTGALGLAGNRILLDAVGRAGALLFVIAADQSFSAAELNLLAEVAGTRVRVLFAVTPGTGGWAAAPEGTVVGQRSGEPGSPTVDPVAVTVEACRAALLAAVPGLADARWFPILDGDAADLKRALVAWASDEGLCRASGEPPELPGENGRVPVLAEPGDWSEQLDRQTRSIARRIRQYLALELAKMHLRLVQEILFGAGCAGLPQLLDREMEALSLLATRQCDHAARVLVDDTAGRLFGAPLAAGVRRRIYQAVRWSMPELTTGPELERVLLITSTAGVAGLSGAAAIDALSAYPVPARSEVLPPVAVALSGGCWQHWRTPGNNDPNAARAWAQRAVREVELELSREVARRFEVIRISLGTVLSDAAEHGILLA</sequence>
<feature type="compositionally biased region" description="Low complexity" evidence="1">
    <location>
        <begin position="12"/>
        <end position="25"/>
    </location>
</feature>
<evidence type="ECO:0000256" key="1">
    <source>
        <dbReference type="SAM" id="MobiDB-lite"/>
    </source>
</evidence>
<dbReference type="OrthoDB" id="3377891at2"/>
<evidence type="ECO:0000313" key="3">
    <source>
        <dbReference type="Proteomes" id="UP000292274"/>
    </source>
</evidence>
<dbReference type="AlphaFoldDB" id="A0A4R0G2C1"/>
<dbReference type="EMBL" id="SJJR01000031">
    <property type="protein sequence ID" value="TCB90127.1"/>
    <property type="molecule type" value="Genomic_DNA"/>
</dbReference>
<dbReference type="RefSeq" id="WP_131309136.1">
    <property type="nucleotide sequence ID" value="NZ_SJJR01000031.1"/>
</dbReference>
<reference evidence="2 3" key="1">
    <citation type="submission" date="2019-02" db="EMBL/GenBank/DDBJ databases">
        <title>Jishengella sp. nov., isolated from a root of Zingiber montanum.</title>
        <authorList>
            <person name="Kuncharoen N."/>
            <person name="Kudo T."/>
            <person name="Masahiro Y."/>
            <person name="Ohkuma M."/>
            <person name="Tanasupawat S."/>
        </authorList>
    </citation>
    <scope>NUCLEOTIDE SEQUENCE [LARGE SCALE GENOMIC DNA]</scope>
    <source>
        <strain evidence="2 3">PLAI 1-1</strain>
    </source>
</reference>
<gene>
    <name evidence="2" type="ORF">E0H26_27590</name>
</gene>
<proteinExistence type="predicted"/>
<organism evidence="2 3">
    <name type="scientific">Micromonospora zingiberis</name>
    <dbReference type="NCBI Taxonomy" id="2053011"/>
    <lineage>
        <taxon>Bacteria</taxon>
        <taxon>Bacillati</taxon>
        <taxon>Actinomycetota</taxon>
        <taxon>Actinomycetes</taxon>
        <taxon>Micromonosporales</taxon>
        <taxon>Micromonosporaceae</taxon>
        <taxon>Micromonospora</taxon>
    </lineage>
</organism>
<evidence type="ECO:0000313" key="2">
    <source>
        <dbReference type="EMBL" id="TCB90127.1"/>
    </source>
</evidence>
<protein>
    <submittedName>
        <fullName evidence="2">Uncharacterized protein</fullName>
    </submittedName>
</protein>
<name>A0A4R0G2C1_9ACTN</name>
<dbReference type="Proteomes" id="UP000292274">
    <property type="component" value="Unassembled WGS sequence"/>
</dbReference>
<comment type="caution">
    <text evidence="2">The sequence shown here is derived from an EMBL/GenBank/DDBJ whole genome shotgun (WGS) entry which is preliminary data.</text>
</comment>
<feature type="region of interest" description="Disordered" evidence="1">
    <location>
        <begin position="1"/>
        <end position="30"/>
    </location>
</feature>
<accession>A0A4R0G2C1</accession>